<dbReference type="InterPro" id="IPR036890">
    <property type="entry name" value="HATPase_C_sf"/>
</dbReference>
<dbReference type="CDD" id="cd00082">
    <property type="entry name" value="HisKA"/>
    <property type="match status" value="1"/>
</dbReference>
<evidence type="ECO:0000256" key="2">
    <source>
        <dbReference type="ARBA" id="ARBA00004651"/>
    </source>
</evidence>
<gene>
    <name evidence="13" type="ORF">EDM52_13470</name>
</gene>
<evidence type="ECO:0000256" key="4">
    <source>
        <dbReference type="ARBA" id="ARBA00022553"/>
    </source>
</evidence>
<organism evidence="13 14">
    <name type="scientific">Brevibacillus invocatus</name>
    <dbReference type="NCBI Taxonomy" id="173959"/>
    <lineage>
        <taxon>Bacteria</taxon>
        <taxon>Bacillati</taxon>
        <taxon>Bacillota</taxon>
        <taxon>Bacilli</taxon>
        <taxon>Bacillales</taxon>
        <taxon>Paenibacillaceae</taxon>
        <taxon>Brevibacillus</taxon>
    </lineage>
</organism>
<dbReference type="SUPFAM" id="SSF47384">
    <property type="entry name" value="Homodimeric domain of signal transducing histidine kinase"/>
    <property type="match status" value="1"/>
</dbReference>
<evidence type="ECO:0000256" key="5">
    <source>
        <dbReference type="ARBA" id="ARBA00022679"/>
    </source>
</evidence>
<evidence type="ECO:0000313" key="13">
    <source>
        <dbReference type="EMBL" id="RNB72858.1"/>
    </source>
</evidence>
<keyword evidence="9" id="KW-0902">Two-component regulatory system</keyword>
<comment type="subcellular location">
    <subcellularLocation>
        <location evidence="2">Cell membrane</location>
        <topology evidence="2">Multi-pass membrane protein</topology>
    </subcellularLocation>
</comment>
<accession>A0A3M8CB37</accession>
<dbReference type="AlphaFoldDB" id="A0A3M8CB37"/>
<dbReference type="InterPro" id="IPR036097">
    <property type="entry name" value="HisK_dim/P_sf"/>
</dbReference>
<evidence type="ECO:0000256" key="7">
    <source>
        <dbReference type="ARBA" id="ARBA00022777"/>
    </source>
</evidence>
<dbReference type="RefSeq" id="WP_122909497.1">
    <property type="nucleotide sequence ID" value="NZ_CBCSBE010000010.1"/>
</dbReference>
<dbReference type="OrthoDB" id="9813151at2"/>
<keyword evidence="4" id="KW-0597">Phosphoprotein</keyword>
<dbReference type="EMBL" id="RHHR01000021">
    <property type="protein sequence ID" value="RNB72858.1"/>
    <property type="molecule type" value="Genomic_DNA"/>
</dbReference>
<dbReference type="GO" id="GO:0005886">
    <property type="term" value="C:plasma membrane"/>
    <property type="evidence" value="ECO:0007669"/>
    <property type="project" value="UniProtKB-SubCell"/>
</dbReference>
<evidence type="ECO:0000256" key="6">
    <source>
        <dbReference type="ARBA" id="ARBA00022741"/>
    </source>
</evidence>
<reference evidence="13 14" key="1">
    <citation type="submission" date="2018-10" db="EMBL/GenBank/DDBJ databases">
        <title>Phylogenomics of Brevibacillus.</title>
        <authorList>
            <person name="Dunlap C."/>
        </authorList>
    </citation>
    <scope>NUCLEOTIDE SEQUENCE [LARGE SCALE GENOMIC DNA]</scope>
    <source>
        <strain evidence="13 14">JCM 12215</strain>
    </source>
</reference>
<dbReference type="FunFam" id="3.30.565.10:FF:000006">
    <property type="entry name" value="Sensor histidine kinase WalK"/>
    <property type="match status" value="1"/>
</dbReference>
<dbReference type="InterPro" id="IPR050351">
    <property type="entry name" value="BphY/WalK/GraS-like"/>
</dbReference>
<proteinExistence type="predicted"/>
<dbReference type="SUPFAM" id="SSF55874">
    <property type="entry name" value="ATPase domain of HSP90 chaperone/DNA topoisomerase II/histidine kinase"/>
    <property type="match status" value="1"/>
</dbReference>
<dbReference type="GO" id="GO:0004721">
    <property type="term" value="F:phosphoprotein phosphatase activity"/>
    <property type="evidence" value="ECO:0007669"/>
    <property type="project" value="TreeGrafter"/>
</dbReference>
<dbReference type="CDD" id="cd00075">
    <property type="entry name" value="HATPase"/>
    <property type="match status" value="1"/>
</dbReference>
<dbReference type="Gene3D" id="1.10.287.130">
    <property type="match status" value="1"/>
</dbReference>
<evidence type="ECO:0000256" key="11">
    <source>
        <dbReference type="SAM" id="Phobius"/>
    </source>
</evidence>
<evidence type="ECO:0000256" key="8">
    <source>
        <dbReference type="ARBA" id="ARBA00022840"/>
    </source>
</evidence>
<feature type="transmembrane region" description="Helical" evidence="11">
    <location>
        <begin position="12"/>
        <end position="32"/>
    </location>
</feature>
<dbReference type="PANTHER" id="PTHR45453">
    <property type="entry name" value="PHOSPHATE REGULON SENSOR PROTEIN PHOR"/>
    <property type="match status" value="1"/>
</dbReference>
<keyword evidence="6" id="KW-0547">Nucleotide-binding</keyword>
<dbReference type="PANTHER" id="PTHR45453:SF1">
    <property type="entry name" value="PHOSPHATE REGULON SENSOR PROTEIN PHOR"/>
    <property type="match status" value="1"/>
</dbReference>
<dbReference type="InterPro" id="IPR004358">
    <property type="entry name" value="Sig_transdc_His_kin-like_C"/>
</dbReference>
<comment type="caution">
    <text evidence="13">The sequence shown here is derived from an EMBL/GenBank/DDBJ whole genome shotgun (WGS) entry which is preliminary data.</text>
</comment>
<evidence type="ECO:0000256" key="1">
    <source>
        <dbReference type="ARBA" id="ARBA00000085"/>
    </source>
</evidence>
<evidence type="ECO:0000256" key="3">
    <source>
        <dbReference type="ARBA" id="ARBA00012438"/>
    </source>
</evidence>
<evidence type="ECO:0000259" key="12">
    <source>
        <dbReference type="PROSITE" id="PS50109"/>
    </source>
</evidence>
<dbReference type="SMART" id="SM00387">
    <property type="entry name" value="HATPase_c"/>
    <property type="match status" value="1"/>
</dbReference>
<keyword evidence="10 11" id="KW-0472">Membrane</keyword>
<dbReference type="Pfam" id="PF02518">
    <property type="entry name" value="HATPase_c"/>
    <property type="match status" value="1"/>
</dbReference>
<keyword evidence="14" id="KW-1185">Reference proteome</keyword>
<keyword evidence="7 13" id="KW-0418">Kinase</keyword>
<keyword evidence="5" id="KW-0808">Transferase</keyword>
<dbReference type="InterPro" id="IPR003594">
    <property type="entry name" value="HATPase_dom"/>
</dbReference>
<evidence type="ECO:0000256" key="10">
    <source>
        <dbReference type="ARBA" id="ARBA00023136"/>
    </source>
</evidence>
<dbReference type="Pfam" id="PF00512">
    <property type="entry name" value="HisKA"/>
    <property type="match status" value="1"/>
</dbReference>
<dbReference type="FunFam" id="1.10.287.130:FF:000001">
    <property type="entry name" value="Two-component sensor histidine kinase"/>
    <property type="match status" value="1"/>
</dbReference>
<dbReference type="GO" id="GO:0000155">
    <property type="term" value="F:phosphorelay sensor kinase activity"/>
    <property type="evidence" value="ECO:0007669"/>
    <property type="project" value="InterPro"/>
</dbReference>
<comment type="catalytic activity">
    <reaction evidence="1">
        <text>ATP + protein L-histidine = ADP + protein N-phospho-L-histidine.</text>
        <dbReference type="EC" id="2.7.13.3"/>
    </reaction>
</comment>
<name>A0A3M8CB37_9BACL</name>
<evidence type="ECO:0000256" key="9">
    <source>
        <dbReference type="ARBA" id="ARBA00023012"/>
    </source>
</evidence>
<dbReference type="Proteomes" id="UP000282028">
    <property type="component" value="Unassembled WGS sequence"/>
</dbReference>
<feature type="domain" description="Histidine kinase" evidence="12">
    <location>
        <begin position="213"/>
        <end position="430"/>
    </location>
</feature>
<dbReference type="SMART" id="SM00388">
    <property type="entry name" value="HisKA"/>
    <property type="match status" value="1"/>
</dbReference>
<protein>
    <recommendedName>
        <fullName evidence="3">histidine kinase</fullName>
        <ecNumber evidence="3">2.7.13.3</ecNumber>
    </recommendedName>
</protein>
<dbReference type="InterPro" id="IPR003661">
    <property type="entry name" value="HisK_dim/P_dom"/>
</dbReference>
<dbReference type="GO" id="GO:0016036">
    <property type="term" value="P:cellular response to phosphate starvation"/>
    <property type="evidence" value="ECO:0007669"/>
    <property type="project" value="TreeGrafter"/>
</dbReference>
<dbReference type="PROSITE" id="PS50109">
    <property type="entry name" value="HIS_KIN"/>
    <property type="match status" value="1"/>
</dbReference>
<dbReference type="GO" id="GO:0005524">
    <property type="term" value="F:ATP binding"/>
    <property type="evidence" value="ECO:0007669"/>
    <property type="project" value="UniProtKB-KW"/>
</dbReference>
<keyword evidence="11" id="KW-0812">Transmembrane</keyword>
<feature type="transmembrane region" description="Helical" evidence="11">
    <location>
        <begin position="170"/>
        <end position="193"/>
    </location>
</feature>
<keyword evidence="8" id="KW-0067">ATP-binding</keyword>
<dbReference type="InterPro" id="IPR005467">
    <property type="entry name" value="His_kinase_dom"/>
</dbReference>
<dbReference type="Gene3D" id="3.30.565.10">
    <property type="entry name" value="Histidine kinase-like ATPase, C-terminal domain"/>
    <property type="match status" value="1"/>
</dbReference>
<dbReference type="PRINTS" id="PR00344">
    <property type="entry name" value="BCTRLSENSOR"/>
</dbReference>
<evidence type="ECO:0000313" key="14">
    <source>
        <dbReference type="Proteomes" id="UP000282028"/>
    </source>
</evidence>
<keyword evidence="11" id="KW-1133">Transmembrane helix</keyword>
<dbReference type="EC" id="2.7.13.3" evidence="3"/>
<sequence length="430" mass="49355">MFQKTRFRLVTLNVIVVFLLLNALGGAVYFTMKILLYSQVDRELEKVSQRLVHDPFPRLQRINEDPYPYNRQERKKFADMERRYVLLVWDGGGRLLGSAFGERMDPDDFEQFHQPEVVAGIDTRTVNEHVFRVQTVTIPKRVIVGDRMVMSQQFQVIYNLAPEQNMLNSLLYVVLIGNVISILIAIVVGWFLAKRALVPIQVSWEKQQQFIADASHELRTPLTAILVNLERLFRHPDRTIEQESEKIMIGMQEAKRLSHLVSDLLTLARSDSNELQIMKKRFNVNEVVQTCTQVFSQMAIAKEVRLETEIEESLDMMGDEERIHQMMVILLDNALKYTNPGGSIFVSCKREGQRVAIMVKDTGIGIPKDEIPLVFDRFYRVDKMRSKSTEGTGLGLSIAKWIVEVHQGKIQVSSEEGIGTSFLVTLPMKV</sequence>